<name>A0AAN9SX67_PSOTE</name>
<evidence type="ECO:0000313" key="3">
    <source>
        <dbReference type="Proteomes" id="UP001386955"/>
    </source>
</evidence>
<accession>A0AAN9SX67</accession>
<reference evidence="2 3" key="1">
    <citation type="submission" date="2024-01" db="EMBL/GenBank/DDBJ databases">
        <title>The genomes of 5 underutilized Papilionoideae crops provide insights into root nodulation and disease resistanc.</title>
        <authorList>
            <person name="Jiang F."/>
        </authorList>
    </citation>
    <scope>NUCLEOTIDE SEQUENCE [LARGE SCALE GENOMIC DNA]</scope>
    <source>
        <strain evidence="2">DUOXIRENSHENG_FW03</strain>
        <tissue evidence="2">Leaves</tissue>
    </source>
</reference>
<feature type="compositionally biased region" description="Polar residues" evidence="1">
    <location>
        <begin position="80"/>
        <end position="99"/>
    </location>
</feature>
<protein>
    <submittedName>
        <fullName evidence="2">Uncharacterized protein</fullName>
    </submittedName>
</protein>
<sequence>MVAYQDATSNVDFVSHDELLGHLRDDEGGYEEVTEKDLANVVQHNEENMGDKMTDQRQGKVFLKGHSMRQQLNQLPSKTLRTQVGSTSSPKVPRISNNVGNGGKLTLGGHVGITPSIGMPYILPNSKHCEHSPSTTIRVQTGSIPSIRAHVGSTPPLGALHTTTLDSEHVEQSPLGTFGLSPYYEHSPSTTVRVQTGSTPSIRADIDFSTSVRAHASSSSPSVGAHVGSTPPLRALHTTTLDFEHVEQSPLGTSSLSPHSLQASNPPKDREFGPLSSDA</sequence>
<feature type="compositionally biased region" description="Low complexity" evidence="1">
    <location>
        <begin position="213"/>
        <end position="229"/>
    </location>
</feature>
<gene>
    <name evidence="2" type="ORF">VNO78_09095</name>
</gene>
<keyword evidence="3" id="KW-1185">Reference proteome</keyword>
<feature type="region of interest" description="Disordered" evidence="1">
    <location>
        <begin position="247"/>
        <end position="279"/>
    </location>
</feature>
<feature type="compositionally biased region" description="Polar residues" evidence="1">
    <location>
        <begin position="250"/>
        <end position="265"/>
    </location>
</feature>
<evidence type="ECO:0000256" key="1">
    <source>
        <dbReference type="SAM" id="MobiDB-lite"/>
    </source>
</evidence>
<organism evidence="2 3">
    <name type="scientific">Psophocarpus tetragonolobus</name>
    <name type="common">Winged bean</name>
    <name type="synonym">Dolichos tetragonolobus</name>
    <dbReference type="NCBI Taxonomy" id="3891"/>
    <lineage>
        <taxon>Eukaryota</taxon>
        <taxon>Viridiplantae</taxon>
        <taxon>Streptophyta</taxon>
        <taxon>Embryophyta</taxon>
        <taxon>Tracheophyta</taxon>
        <taxon>Spermatophyta</taxon>
        <taxon>Magnoliopsida</taxon>
        <taxon>eudicotyledons</taxon>
        <taxon>Gunneridae</taxon>
        <taxon>Pentapetalae</taxon>
        <taxon>rosids</taxon>
        <taxon>fabids</taxon>
        <taxon>Fabales</taxon>
        <taxon>Fabaceae</taxon>
        <taxon>Papilionoideae</taxon>
        <taxon>50 kb inversion clade</taxon>
        <taxon>NPAAA clade</taxon>
        <taxon>indigoferoid/millettioid clade</taxon>
        <taxon>Phaseoleae</taxon>
        <taxon>Psophocarpus</taxon>
    </lineage>
</organism>
<feature type="region of interest" description="Disordered" evidence="1">
    <location>
        <begin position="80"/>
        <end position="101"/>
    </location>
</feature>
<dbReference type="Proteomes" id="UP001386955">
    <property type="component" value="Unassembled WGS sequence"/>
</dbReference>
<comment type="caution">
    <text evidence="2">The sequence shown here is derived from an EMBL/GenBank/DDBJ whole genome shotgun (WGS) entry which is preliminary data.</text>
</comment>
<dbReference type="EMBL" id="JAYMYS010000002">
    <property type="protein sequence ID" value="KAK7407297.1"/>
    <property type="molecule type" value="Genomic_DNA"/>
</dbReference>
<proteinExistence type="predicted"/>
<feature type="region of interest" description="Disordered" evidence="1">
    <location>
        <begin position="213"/>
        <end position="233"/>
    </location>
</feature>
<evidence type="ECO:0000313" key="2">
    <source>
        <dbReference type="EMBL" id="KAK7407297.1"/>
    </source>
</evidence>
<dbReference type="AlphaFoldDB" id="A0AAN9SX67"/>